<reference evidence="3" key="1">
    <citation type="submission" date="2016-06" db="UniProtKB">
        <authorList>
            <consortium name="WormBaseParasite"/>
        </authorList>
    </citation>
    <scope>IDENTIFICATION</scope>
</reference>
<protein>
    <submittedName>
        <fullName evidence="3">SKIP_SNW domain-containing protein</fullName>
    </submittedName>
</protein>
<evidence type="ECO:0000313" key="1">
    <source>
        <dbReference type="EMBL" id="VDK35468.1"/>
    </source>
</evidence>
<dbReference type="Proteomes" id="UP000271098">
    <property type="component" value="Unassembled WGS sequence"/>
</dbReference>
<reference evidence="1 2" key="2">
    <citation type="submission" date="2018-11" db="EMBL/GenBank/DDBJ databases">
        <authorList>
            <consortium name="Pathogen Informatics"/>
        </authorList>
    </citation>
    <scope>NUCLEOTIDE SEQUENCE [LARGE SCALE GENOMIC DNA]</scope>
</reference>
<organism evidence="3">
    <name type="scientific">Gongylonema pulchrum</name>
    <dbReference type="NCBI Taxonomy" id="637853"/>
    <lineage>
        <taxon>Eukaryota</taxon>
        <taxon>Metazoa</taxon>
        <taxon>Ecdysozoa</taxon>
        <taxon>Nematoda</taxon>
        <taxon>Chromadorea</taxon>
        <taxon>Rhabditida</taxon>
        <taxon>Spirurina</taxon>
        <taxon>Spiruromorpha</taxon>
        <taxon>Spiruroidea</taxon>
        <taxon>Gongylonematidae</taxon>
        <taxon>Gongylonema</taxon>
    </lineage>
</organism>
<dbReference type="EMBL" id="UYRT01004068">
    <property type="protein sequence ID" value="VDK35468.1"/>
    <property type="molecule type" value="Genomic_DNA"/>
</dbReference>
<evidence type="ECO:0000313" key="2">
    <source>
        <dbReference type="Proteomes" id="UP000271098"/>
    </source>
</evidence>
<proteinExistence type="predicted"/>
<dbReference type="AlphaFoldDB" id="A0A183D1N3"/>
<evidence type="ECO:0000313" key="3">
    <source>
        <dbReference type="WBParaSite" id="GPUH_0000262901-mRNA-1"/>
    </source>
</evidence>
<gene>
    <name evidence="1" type="ORF">GPUH_LOCUS2624</name>
</gene>
<dbReference type="OrthoDB" id="10586913at2759"/>
<dbReference type="WBParaSite" id="GPUH_0000262901-mRNA-1">
    <property type="protein sequence ID" value="GPUH_0000262901-mRNA-1"/>
    <property type="gene ID" value="GPUH_0000262901"/>
</dbReference>
<sequence>MPPRRRLTIDQRVTAASGHLGKFLVPAHSVNDAESPIPPGKLITGEEIPVVVPQPRAVVTDGQTPDGHPRVIKFPVGGMDVKINTQNVAIVSNDHAKQHYQKELKERQKKVKPTTKIIPPAPLLLPSTAPAPPQQPALINYTTESPEESLEEVEPVVQLEQRIASTVRSDVATVESQACFRFFIPEH</sequence>
<keyword evidence="2" id="KW-1185">Reference proteome</keyword>
<name>A0A183D1N3_9BILA</name>
<accession>A0A183D1N3</accession>